<proteinExistence type="predicted"/>
<organism evidence="1 2">
    <name type="scientific">Nitrosospira briensis</name>
    <dbReference type="NCBI Taxonomy" id="35799"/>
    <lineage>
        <taxon>Bacteria</taxon>
        <taxon>Pseudomonadati</taxon>
        <taxon>Pseudomonadota</taxon>
        <taxon>Betaproteobacteria</taxon>
        <taxon>Nitrosomonadales</taxon>
        <taxon>Nitrosomonadaceae</taxon>
        <taxon>Nitrosospira</taxon>
    </lineage>
</organism>
<protein>
    <submittedName>
        <fullName evidence="1">Uncharacterized protein</fullName>
    </submittedName>
</protein>
<sequence>MPKLTDYVKMAADEYVREYGSTELDARWVAEFFQDSGVQEAYPRQDLVAFAEMVQKELNNEDERANKKAAFHLDKMIRRIKFPPKP</sequence>
<name>A0A1I4YMA8_9PROT</name>
<evidence type="ECO:0000313" key="2">
    <source>
        <dbReference type="Proteomes" id="UP000183107"/>
    </source>
</evidence>
<dbReference type="AlphaFoldDB" id="A0A1I4YMA8"/>
<accession>A0A1I4YMA8</accession>
<dbReference type="RefSeq" id="WP_074794829.1">
    <property type="nucleotide sequence ID" value="NZ_FOVJ01000001.1"/>
</dbReference>
<evidence type="ECO:0000313" key="1">
    <source>
        <dbReference type="EMBL" id="SFN39117.1"/>
    </source>
</evidence>
<keyword evidence="2" id="KW-1185">Reference proteome</keyword>
<dbReference type="EMBL" id="FOVJ01000001">
    <property type="protein sequence ID" value="SFN39117.1"/>
    <property type="molecule type" value="Genomic_DNA"/>
</dbReference>
<reference evidence="2" key="1">
    <citation type="submission" date="2016-10" db="EMBL/GenBank/DDBJ databases">
        <authorList>
            <person name="Varghese N."/>
        </authorList>
    </citation>
    <scope>NUCLEOTIDE SEQUENCE [LARGE SCALE GENOMIC DNA]</scope>
    <source>
        <strain evidence="2">Nsp8</strain>
    </source>
</reference>
<gene>
    <name evidence="1" type="ORF">SAMN05216386_0774</name>
</gene>
<dbReference type="OrthoDB" id="8564264at2"/>
<dbReference type="Proteomes" id="UP000183107">
    <property type="component" value="Unassembled WGS sequence"/>
</dbReference>